<protein>
    <submittedName>
        <fullName evidence="4">GAF domain-containing protein</fullName>
    </submittedName>
</protein>
<feature type="region of interest" description="Disordered" evidence="2">
    <location>
        <begin position="271"/>
        <end position="336"/>
    </location>
</feature>
<dbReference type="SUPFAM" id="SSF55781">
    <property type="entry name" value="GAF domain-like"/>
    <property type="match status" value="1"/>
</dbReference>
<dbReference type="SMART" id="SM00862">
    <property type="entry name" value="Trans_reg_C"/>
    <property type="match status" value="1"/>
</dbReference>
<gene>
    <name evidence="4" type="ORF">ACFPZN_19460</name>
</gene>
<keyword evidence="1" id="KW-0238">DNA-binding</keyword>
<dbReference type="Proteomes" id="UP001596074">
    <property type="component" value="Unassembled WGS sequence"/>
</dbReference>
<dbReference type="RefSeq" id="WP_378283430.1">
    <property type="nucleotide sequence ID" value="NZ_JBHSON010000025.1"/>
</dbReference>
<keyword evidence="5" id="KW-1185">Reference proteome</keyword>
<sequence>MDRRPGDPEDPVRVLRPPISESWRRSREAGITVAISAAPQVYDRGDLAEVRAGHLLVSHVPAMRGLLRSYTDETGHLMVVSDADGHALWSEGAPAALREAARIGLLEGFCWSERSIGTNGIGTALATGAPQYVFSAEHLVPALHRWSCAGAPITDPDTGRVIGCVEVSGTAEALHPAAVALVGAAAALAEARLELEMRRRDEAMRERHRRHLDALRGEPGALATPTGRILLAEPAEWCGRRLHVPVSGGPAALPDGRWALAEPVGEVFLLRAPPGGRRRPPPQSPSAPGPVTVRPDAEDPPSSEDTGTLRAEPTAPPPGSMRHTAHAPAGDLSGATAPAAPGVPMLALAFLGDDPPSAWLDGRRLPLSLRHAEILALLALHPRGLNADRLSLHLYGGEGSPVTVRAEIHRLRAQLGDFVGAKPYRLDCAVDADFLAVRRLLEAGEVAGAVRLSRGDLLPHSDAPAIRAERDELSVLLRSRLLEHGGVESLWTYACTETGRDDLEVMERLQELLPPADVRRDTVAARHHRLLTEDD</sequence>
<reference evidence="5" key="1">
    <citation type="journal article" date="2019" name="Int. J. Syst. Evol. Microbiol.">
        <title>The Global Catalogue of Microorganisms (GCM) 10K type strain sequencing project: providing services to taxonomists for standard genome sequencing and annotation.</title>
        <authorList>
            <consortium name="The Broad Institute Genomics Platform"/>
            <consortium name="The Broad Institute Genome Sequencing Center for Infectious Disease"/>
            <person name="Wu L."/>
            <person name="Ma J."/>
        </authorList>
    </citation>
    <scope>NUCLEOTIDE SEQUENCE [LARGE SCALE GENOMIC DNA]</scope>
    <source>
        <strain evidence="5">KCTC 42087</strain>
    </source>
</reference>
<organism evidence="4 5">
    <name type="scientific">Actinomadura rugatobispora</name>
    <dbReference type="NCBI Taxonomy" id="1994"/>
    <lineage>
        <taxon>Bacteria</taxon>
        <taxon>Bacillati</taxon>
        <taxon>Actinomycetota</taxon>
        <taxon>Actinomycetes</taxon>
        <taxon>Streptosporangiales</taxon>
        <taxon>Thermomonosporaceae</taxon>
        <taxon>Actinomadura</taxon>
    </lineage>
</organism>
<evidence type="ECO:0000313" key="4">
    <source>
        <dbReference type="EMBL" id="MFC5747810.1"/>
    </source>
</evidence>
<dbReference type="InterPro" id="IPR029016">
    <property type="entry name" value="GAF-like_dom_sf"/>
</dbReference>
<evidence type="ECO:0000256" key="1">
    <source>
        <dbReference type="ARBA" id="ARBA00023125"/>
    </source>
</evidence>
<feature type="domain" description="OmpR/PhoB-type" evidence="3">
    <location>
        <begin position="362"/>
        <end position="426"/>
    </location>
</feature>
<accession>A0ABW1A3N1</accession>
<evidence type="ECO:0000259" key="3">
    <source>
        <dbReference type="SMART" id="SM00862"/>
    </source>
</evidence>
<evidence type="ECO:0000256" key="2">
    <source>
        <dbReference type="SAM" id="MobiDB-lite"/>
    </source>
</evidence>
<comment type="caution">
    <text evidence="4">The sequence shown here is derived from an EMBL/GenBank/DDBJ whole genome shotgun (WGS) entry which is preliminary data.</text>
</comment>
<dbReference type="Pfam" id="PF01590">
    <property type="entry name" value="GAF"/>
    <property type="match status" value="1"/>
</dbReference>
<dbReference type="InterPro" id="IPR003018">
    <property type="entry name" value="GAF"/>
</dbReference>
<dbReference type="InterPro" id="IPR001867">
    <property type="entry name" value="OmpR/PhoB-type_DNA-bd"/>
</dbReference>
<evidence type="ECO:0000313" key="5">
    <source>
        <dbReference type="Proteomes" id="UP001596074"/>
    </source>
</evidence>
<name>A0ABW1A3N1_9ACTN</name>
<dbReference type="EMBL" id="JBHSON010000025">
    <property type="protein sequence ID" value="MFC5747810.1"/>
    <property type="molecule type" value="Genomic_DNA"/>
</dbReference>
<proteinExistence type="predicted"/>
<dbReference type="Gene3D" id="3.30.450.40">
    <property type="match status" value="1"/>
</dbReference>